<organism evidence="1 2">
    <name type="scientific">Rugamonas aquatica</name>
    <dbReference type="NCBI Taxonomy" id="2743357"/>
    <lineage>
        <taxon>Bacteria</taxon>
        <taxon>Pseudomonadati</taxon>
        <taxon>Pseudomonadota</taxon>
        <taxon>Betaproteobacteria</taxon>
        <taxon>Burkholderiales</taxon>
        <taxon>Oxalobacteraceae</taxon>
        <taxon>Telluria group</taxon>
        <taxon>Rugamonas</taxon>
    </lineage>
</organism>
<evidence type="ECO:0000313" key="2">
    <source>
        <dbReference type="Proteomes" id="UP000440498"/>
    </source>
</evidence>
<evidence type="ECO:0000313" key="1">
    <source>
        <dbReference type="EMBL" id="MQA39621.1"/>
    </source>
</evidence>
<accession>A0A6A7N412</accession>
<sequence length="410" mass="47096">MGRIPASRTAGLDLVDKLFFNQILVHCIFTEELCWLLDLNEDLERELKQRSISGLRQQIVSHAVLCMMEAELSESLMLLNDVFPGKLPRLPDGISIEQYESVETYHKHVFQGIVLAVLSKVHHCDIQLVVQITNTLLPKYAKAPATVRYRLVERMFSFEFMGAPFDCFIWLCKMGVLKSDKHAGRTLTAKYSTNFLPRLALLCEYDMLRGYCRRAGKREVPPNIEEIGKIRKLSRKTIRLLLDQIAKVMDVNNMPDLKNSFPVAQLDKLEDPASIQDFFKRLNSYAVRFRVFRGSLASWVGMLCGGSVEILHRLDGRKTAIFVNDFNAETLTERVRKGMSARGIEITARVIYDRHRDFKESTLRIVEQYYRMHFAANVAISPDLEDMAYGGLAPHFELFKPSPRRKEKTA</sequence>
<name>A0A6A7N412_9BURK</name>
<protein>
    <submittedName>
        <fullName evidence="1">Uncharacterized protein</fullName>
    </submittedName>
</protein>
<reference evidence="1 2" key="1">
    <citation type="submission" date="2019-10" db="EMBL/GenBank/DDBJ databases">
        <title>Two novel species isolated from a subtropical stream in China.</title>
        <authorList>
            <person name="Lu H."/>
        </authorList>
    </citation>
    <scope>NUCLEOTIDE SEQUENCE [LARGE SCALE GENOMIC DNA]</scope>
    <source>
        <strain evidence="1 2">FT29W</strain>
    </source>
</reference>
<keyword evidence="2" id="KW-1185">Reference proteome</keyword>
<dbReference type="RefSeq" id="WP_152838893.1">
    <property type="nucleotide sequence ID" value="NZ_WHUG01000005.1"/>
</dbReference>
<proteinExistence type="predicted"/>
<dbReference type="AlphaFoldDB" id="A0A6A7N412"/>
<dbReference type="EMBL" id="WHUG01000005">
    <property type="protein sequence ID" value="MQA39621.1"/>
    <property type="molecule type" value="Genomic_DNA"/>
</dbReference>
<gene>
    <name evidence="1" type="ORF">GEV02_15820</name>
</gene>
<comment type="caution">
    <text evidence="1">The sequence shown here is derived from an EMBL/GenBank/DDBJ whole genome shotgun (WGS) entry which is preliminary data.</text>
</comment>
<dbReference type="Proteomes" id="UP000440498">
    <property type="component" value="Unassembled WGS sequence"/>
</dbReference>